<keyword evidence="5" id="KW-1185">Reference proteome</keyword>
<dbReference type="InterPro" id="IPR044926">
    <property type="entry name" value="RGS_subdomain_2"/>
</dbReference>
<feature type="compositionally biased region" description="Low complexity" evidence="1">
    <location>
        <begin position="183"/>
        <end position="192"/>
    </location>
</feature>
<organism evidence="4 5">
    <name type="scientific">Caulochytrium protostelioides</name>
    <dbReference type="NCBI Taxonomy" id="1555241"/>
    <lineage>
        <taxon>Eukaryota</taxon>
        <taxon>Fungi</taxon>
        <taxon>Fungi incertae sedis</taxon>
        <taxon>Chytridiomycota</taxon>
        <taxon>Chytridiomycota incertae sedis</taxon>
        <taxon>Chytridiomycetes</taxon>
        <taxon>Caulochytriales</taxon>
        <taxon>Caulochytriaceae</taxon>
        <taxon>Caulochytrium</taxon>
    </lineage>
</organism>
<dbReference type="InterPro" id="IPR016137">
    <property type="entry name" value="RGS"/>
</dbReference>
<dbReference type="EMBL" id="ML014136">
    <property type="protein sequence ID" value="RKP02733.1"/>
    <property type="molecule type" value="Genomic_DNA"/>
</dbReference>
<gene>
    <name evidence="4" type="ORF">CXG81DRAFT_24613</name>
</gene>
<keyword evidence="2" id="KW-1133">Transmembrane helix</keyword>
<dbReference type="Gene3D" id="1.10.167.10">
    <property type="entry name" value="Regulator of G-protein Signalling 4, domain 2"/>
    <property type="match status" value="1"/>
</dbReference>
<feature type="transmembrane region" description="Helical" evidence="2">
    <location>
        <begin position="114"/>
        <end position="133"/>
    </location>
</feature>
<dbReference type="Proteomes" id="UP000274922">
    <property type="component" value="Unassembled WGS sequence"/>
</dbReference>
<feature type="transmembrane region" description="Helical" evidence="2">
    <location>
        <begin position="237"/>
        <end position="259"/>
    </location>
</feature>
<feature type="transmembrane region" description="Helical" evidence="2">
    <location>
        <begin position="349"/>
        <end position="371"/>
    </location>
</feature>
<evidence type="ECO:0000259" key="3">
    <source>
        <dbReference type="PROSITE" id="PS50132"/>
    </source>
</evidence>
<feature type="domain" description="RGS" evidence="3">
    <location>
        <begin position="559"/>
        <end position="631"/>
    </location>
</feature>
<proteinExistence type="predicted"/>
<dbReference type="OrthoDB" id="2113153at2759"/>
<feature type="region of interest" description="Disordered" evidence="1">
    <location>
        <begin position="159"/>
        <end position="194"/>
    </location>
</feature>
<evidence type="ECO:0000313" key="5">
    <source>
        <dbReference type="Proteomes" id="UP000274922"/>
    </source>
</evidence>
<reference evidence="5" key="1">
    <citation type="journal article" date="2018" name="Nat. Microbiol.">
        <title>Leveraging single-cell genomics to expand the fungal tree of life.</title>
        <authorList>
            <person name="Ahrendt S.R."/>
            <person name="Quandt C.A."/>
            <person name="Ciobanu D."/>
            <person name="Clum A."/>
            <person name="Salamov A."/>
            <person name="Andreopoulos B."/>
            <person name="Cheng J.F."/>
            <person name="Woyke T."/>
            <person name="Pelin A."/>
            <person name="Henrissat B."/>
            <person name="Reynolds N.K."/>
            <person name="Benny G.L."/>
            <person name="Smith M.E."/>
            <person name="James T.Y."/>
            <person name="Grigoriev I.V."/>
        </authorList>
    </citation>
    <scope>NUCLEOTIDE SEQUENCE [LARGE SCALE GENOMIC DNA]</scope>
    <source>
        <strain evidence="5">ATCC 52028</strain>
    </source>
</reference>
<feature type="transmembrane region" description="Helical" evidence="2">
    <location>
        <begin position="82"/>
        <end position="108"/>
    </location>
</feature>
<dbReference type="PROSITE" id="PS50132">
    <property type="entry name" value="RGS"/>
    <property type="match status" value="1"/>
</dbReference>
<dbReference type="AlphaFoldDB" id="A0A4P9XBF6"/>
<feature type="transmembrane region" description="Helical" evidence="2">
    <location>
        <begin position="313"/>
        <end position="337"/>
    </location>
</feature>
<feature type="transmembrane region" description="Helical" evidence="2">
    <location>
        <begin position="49"/>
        <end position="70"/>
    </location>
</feature>
<evidence type="ECO:0000256" key="1">
    <source>
        <dbReference type="SAM" id="MobiDB-lite"/>
    </source>
</evidence>
<keyword evidence="2" id="KW-0812">Transmembrane</keyword>
<evidence type="ECO:0000313" key="4">
    <source>
        <dbReference type="EMBL" id="RKP02733.1"/>
    </source>
</evidence>
<feature type="compositionally biased region" description="Pro residues" evidence="1">
    <location>
        <begin position="465"/>
        <end position="474"/>
    </location>
</feature>
<evidence type="ECO:0000256" key="2">
    <source>
        <dbReference type="SAM" id="Phobius"/>
    </source>
</evidence>
<feature type="region of interest" description="Disordered" evidence="1">
    <location>
        <begin position="463"/>
        <end position="514"/>
    </location>
</feature>
<accession>A0A4P9XBF6</accession>
<sequence length="656" mass="73898">MTAAWSSLLGGASGHHDAASSMTHLWRRENRDTTDRRSPWFWSPWLSEIYIIVLAVFSFFWIVSLGVFIIRRKHHAVSSCGVTLTVIGSLSGYLVCVAFLLNTIVYAWPCFATLWSINLFLTTWMACLIARAIRHASRYRPGVSAVVTPMTRDPGDFVTGTTMSRSTVSRGKHNDGADASIRQGQGQDQGQGPDSAHFRRYRGIELNRIPDSWKFMKPLKQLIRRTLHSIRMSDNYLIAWIVLMFLGEILVTIVIQIFSTNCRIRPVMDARFCHLSWEYIPVLLVLTPMLICACPLLYWIFRYIRSAHGVRKDLLISVLVGGPMVFLFIISCVWLEHVVAWQPWTPSNWLVISLISSQVSSVLMPTLRSFFQDWDRRRRIQPGVDAFLSVLEDPVLFAEFREVAVADLTIESTVFLYELRLLEELASTHYLWKATVQPLLRQPPPAMRKAPSRTLSRFVVLRDAPPMPSEPGPDPDAAEDAGPMARPARPAPPAMSACGSTTSAPAATDAGSQPLPDAVVSELRSGRLDGAASTLLSSSRPSSLSSGNGRRAVVPLDWEVPEKLRPRYIGIYRTFIERQAPMQIVLSAPLRHALQMAFSDPAARLTLDVFNDAKNEVLSRLYVTTYRTFLRHRQVQNTNHARTQRDEIARMAELWA</sequence>
<name>A0A4P9XBF6_9FUNG</name>
<protein>
    <recommendedName>
        <fullName evidence="3">RGS domain-containing protein</fullName>
    </recommendedName>
</protein>
<keyword evidence="2" id="KW-0472">Membrane</keyword>
<dbReference type="SUPFAM" id="SSF48097">
    <property type="entry name" value="Regulator of G-protein signaling, RGS"/>
    <property type="match status" value="1"/>
</dbReference>
<feature type="transmembrane region" description="Helical" evidence="2">
    <location>
        <begin position="279"/>
        <end position="301"/>
    </location>
</feature>
<dbReference type="InterPro" id="IPR036305">
    <property type="entry name" value="RGS_sf"/>
</dbReference>
<feature type="compositionally biased region" description="Polar residues" evidence="1">
    <location>
        <begin position="159"/>
        <end position="169"/>
    </location>
</feature>